<evidence type="ECO:0000259" key="6">
    <source>
        <dbReference type="SMART" id="SM00385"/>
    </source>
</evidence>
<dbReference type="InterPro" id="IPR004367">
    <property type="entry name" value="Cyclin_C-dom"/>
</dbReference>
<protein>
    <submittedName>
        <fullName evidence="8">Uncharacterized protein</fullName>
    </submittedName>
</protein>
<feature type="compositionally biased region" description="Polar residues" evidence="5">
    <location>
        <begin position="1"/>
        <end position="14"/>
    </location>
</feature>
<feature type="compositionally biased region" description="Polar residues" evidence="5">
    <location>
        <begin position="51"/>
        <end position="60"/>
    </location>
</feature>
<evidence type="ECO:0000256" key="5">
    <source>
        <dbReference type="SAM" id="MobiDB-lite"/>
    </source>
</evidence>
<proteinExistence type="inferred from homology"/>
<feature type="compositionally biased region" description="Basic residues" evidence="5">
    <location>
        <begin position="17"/>
        <end position="32"/>
    </location>
</feature>
<evidence type="ECO:0000259" key="7">
    <source>
        <dbReference type="SMART" id="SM01332"/>
    </source>
</evidence>
<evidence type="ECO:0000313" key="9">
    <source>
        <dbReference type="Proteomes" id="UP001485043"/>
    </source>
</evidence>
<name>A0AAW1T633_9CHLO</name>
<evidence type="ECO:0000256" key="1">
    <source>
        <dbReference type="ARBA" id="ARBA00022618"/>
    </source>
</evidence>
<dbReference type="InterPro" id="IPR048258">
    <property type="entry name" value="Cyclins_cyclin-box"/>
</dbReference>
<dbReference type="InterPro" id="IPR036915">
    <property type="entry name" value="Cyclin-like_sf"/>
</dbReference>
<dbReference type="Pfam" id="PF00134">
    <property type="entry name" value="Cyclin_N"/>
    <property type="match status" value="1"/>
</dbReference>
<feature type="domain" description="Cyclin C-terminal" evidence="7">
    <location>
        <begin position="515"/>
        <end position="638"/>
    </location>
</feature>
<accession>A0AAW1T633</accession>
<dbReference type="AlphaFoldDB" id="A0AAW1T633"/>
<dbReference type="Proteomes" id="UP001485043">
    <property type="component" value="Unassembled WGS sequence"/>
</dbReference>
<dbReference type="PANTHER" id="PTHR10177">
    <property type="entry name" value="CYCLINS"/>
    <property type="match status" value="1"/>
</dbReference>
<dbReference type="FunFam" id="1.10.472.10:FF:000001">
    <property type="entry name" value="G2/mitotic-specific cyclin"/>
    <property type="match status" value="1"/>
</dbReference>
<organism evidence="8 9">
    <name type="scientific">Apatococcus fuscideae</name>
    <dbReference type="NCBI Taxonomy" id="2026836"/>
    <lineage>
        <taxon>Eukaryota</taxon>
        <taxon>Viridiplantae</taxon>
        <taxon>Chlorophyta</taxon>
        <taxon>core chlorophytes</taxon>
        <taxon>Trebouxiophyceae</taxon>
        <taxon>Chlorellales</taxon>
        <taxon>Chlorellaceae</taxon>
        <taxon>Apatococcus</taxon>
    </lineage>
</organism>
<feature type="region of interest" description="Disordered" evidence="5">
    <location>
        <begin position="242"/>
        <end position="275"/>
    </location>
</feature>
<dbReference type="GO" id="GO:0004175">
    <property type="term" value="F:endopeptidase activity"/>
    <property type="evidence" value="ECO:0007669"/>
    <property type="project" value="UniProtKB-ARBA"/>
</dbReference>
<dbReference type="Pfam" id="PF02984">
    <property type="entry name" value="Cyclin_C"/>
    <property type="match status" value="1"/>
</dbReference>
<dbReference type="PROSITE" id="PS00292">
    <property type="entry name" value="CYCLINS"/>
    <property type="match status" value="1"/>
</dbReference>
<feature type="domain" description="Cyclin-like" evidence="6">
    <location>
        <begin position="422"/>
        <end position="506"/>
    </location>
</feature>
<evidence type="ECO:0000256" key="2">
    <source>
        <dbReference type="ARBA" id="ARBA00023127"/>
    </source>
</evidence>
<dbReference type="Pfam" id="PF02517">
    <property type="entry name" value="Rce1-like"/>
    <property type="match status" value="1"/>
</dbReference>
<evidence type="ECO:0000256" key="4">
    <source>
        <dbReference type="RuleBase" id="RU000383"/>
    </source>
</evidence>
<evidence type="ECO:0000313" key="8">
    <source>
        <dbReference type="EMBL" id="KAK9864031.1"/>
    </source>
</evidence>
<dbReference type="GO" id="GO:0080120">
    <property type="term" value="P:CAAX-box protein maturation"/>
    <property type="evidence" value="ECO:0007669"/>
    <property type="project" value="UniProtKB-ARBA"/>
</dbReference>
<comment type="similarity">
    <text evidence="4">Belongs to the cyclin family.</text>
</comment>
<dbReference type="SMART" id="SM00385">
    <property type="entry name" value="CYCLIN"/>
    <property type="match status" value="2"/>
</dbReference>
<reference evidence="8 9" key="1">
    <citation type="journal article" date="2024" name="Nat. Commun.">
        <title>Phylogenomics reveals the evolutionary origins of lichenization in chlorophyte algae.</title>
        <authorList>
            <person name="Puginier C."/>
            <person name="Libourel C."/>
            <person name="Otte J."/>
            <person name="Skaloud P."/>
            <person name="Haon M."/>
            <person name="Grisel S."/>
            <person name="Petersen M."/>
            <person name="Berrin J.G."/>
            <person name="Delaux P.M."/>
            <person name="Dal Grande F."/>
            <person name="Keller J."/>
        </authorList>
    </citation>
    <scope>NUCLEOTIDE SEQUENCE [LARGE SCALE GENOMIC DNA]</scope>
    <source>
        <strain evidence="8 9">SAG 2523</strain>
    </source>
</reference>
<dbReference type="InterPro" id="IPR039361">
    <property type="entry name" value="Cyclin"/>
</dbReference>
<sequence length="649" mass="71145">MQTAYRLSRSQTETLYKKSRGTKLHASKKQQRVSRNGKTLGWKVLPKDAPDNTQEGSSDVVSKRGDLQEECPPQLDLVGAGDSDSTSGQSLPEVPSDRIISACLTTSGLIAAVGLLIRGRAASAGPAALHTDPAAVVSLLQFPNFQLWHILVAGGAAAVVTGARQLLLQQWPEFAEASNRSNEQILRRLKPAEVAVVACIPAAAEELFFRGALIPALYPDWRGVVAAGVAFGVLHNSGGRNWPQAQHADENAAENRDGKPGQGGRGLQAQGNQRRALGDIGNVVSSYNTRRAAAQKDAAVKRAAEQRQGPAGTKLPVGPVTRRAAAAAANQELRASKPDGLDEEKNLSVSALLQKRSDAASPVSPLPDIDSKDLDDPLTCADYVGDIFSYYRSVEPRYCVDADYMAKRQTDINAKMRAILIDWLVEVHQKFKLLPDTLFLTVNIIDRFLQKRPVTRKNLQLVGVTAMLLAAKYEEIWPPEVRDFVYISDQAYTREQILDMEKLMLNTLRFNMTVPTPLKFLARYFKAANLSQTSCNENTSRQYATYLTELAMLDYGMLQCPYSLVSAAAVYVAWQTLGRTTRFPRALHRHAGYPEAQVKECASKLVVLQRKANATSLVAVFKKHSHIRYGNVARVVEVPAIFINGDEQS</sequence>
<feature type="region of interest" description="Disordered" evidence="5">
    <location>
        <begin position="1"/>
        <end position="93"/>
    </location>
</feature>
<dbReference type="Gene3D" id="1.10.472.10">
    <property type="entry name" value="Cyclin-like"/>
    <property type="match status" value="2"/>
</dbReference>
<feature type="compositionally biased region" description="Basic and acidic residues" evidence="5">
    <location>
        <begin position="247"/>
        <end position="259"/>
    </location>
</feature>
<dbReference type="InterPro" id="IPR003675">
    <property type="entry name" value="Rce1/LyrA-like_dom"/>
</dbReference>
<dbReference type="SUPFAM" id="SSF47954">
    <property type="entry name" value="Cyclin-like"/>
    <property type="match status" value="2"/>
</dbReference>
<comment type="caution">
    <text evidence="8">The sequence shown here is derived from an EMBL/GenBank/DDBJ whole genome shotgun (WGS) entry which is preliminary data.</text>
</comment>
<dbReference type="EMBL" id="JALJOV010000400">
    <property type="protein sequence ID" value="KAK9864031.1"/>
    <property type="molecule type" value="Genomic_DNA"/>
</dbReference>
<dbReference type="CDD" id="cd20567">
    <property type="entry name" value="CYCLIN_AtCycB-like_rpt1"/>
    <property type="match status" value="1"/>
</dbReference>
<dbReference type="GO" id="GO:0051301">
    <property type="term" value="P:cell division"/>
    <property type="evidence" value="ECO:0007669"/>
    <property type="project" value="UniProtKB-KW"/>
</dbReference>
<keyword evidence="9" id="KW-1185">Reference proteome</keyword>
<feature type="region of interest" description="Disordered" evidence="5">
    <location>
        <begin position="294"/>
        <end position="342"/>
    </location>
</feature>
<evidence type="ECO:0000256" key="3">
    <source>
        <dbReference type="ARBA" id="ARBA00023306"/>
    </source>
</evidence>
<keyword evidence="2 4" id="KW-0195">Cyclin</keyword>
<dbReference type="InterPro" id="IPR013763">
    <property type="entry name" value="Cyclin-like_dom"/>
</dbReference>
<dbReference type="InterPro" id="IPR006671">
    <property type="entry name" value="Cyclin_N"/>
</dbReference>
<keyword evidence="1" id="KW-0132">Cell division</keyword>
<feature type="domain" description="Cyclin-like" evidence="6">
    <location>
        <begin position="519"/>
        <end position="607"/>
    </location>
</feature>
<gene>
    <name evidence="8" type="ORF">WJX84_000350</name>
</gene>
<keyword evidence="3" id="KW-0131">Cell cycle</keyword>
<dbReference type="SMART" id="SM01332">
    <property type="entry name" value="Cyclin_C"/>
    <property type="match status" value="1"/>
</dbReference>